<proteinExistence type="predicted"/>
<dbReference type="InterPro" id="IPR011701">
    <property type="entry name" value="MFS"/>
</dbReference>
<evidence type="ECO:0000313" key="8">
    <source>
        <dbReference type="EMBL" id="CAE6352368.1"/>
    </source>
</evidence>
<name>A0A8H2WBV2_9AGAM</name>
<feature type="transmembrane region" description="Helical" evidence="7">
    <location>
        <begin position="278"/>
        <end position="297"/>
    </location>
</feature>
<dbReference type="Pfam" id="PF07690">
    <property type="entry name" value="MFS_1"/>
    <property type="match status" value="1"/>
</dbReference>
<dbReference type="PANTHER" id="PTHR43791:SF3">
    <property type="entry name" value="MAJOR FACILITATOR SUPERFAMILY (MFS) PROFILE DOMAIN-CONTAINING PROTEIN"/>
    <property type="match status" value="1"/>
</dbReference>
<dbReference type="PANTHER" id="PTHR43791">
    <property type="entry name" value="PERMEASE-RELATED"/>
    <property type="match status" value="1"/>
</dbReference>
<keyword evidence="5 7" id="KW-0472">Membrane</keyword>
<feature type="transmembrane region" description="Helical" evidence="7">
    <location>
        <begin position="141"/>
        <end position="166"/>
    </location>
</feature>
<comment type="caution">
    <text evidence="8">The sequence shown here is derived from an EMBL/GenBank/DDBJ whole genome shotgun (WGS) entry which is preliminary data.</text>
</comment>
<organism evidence="8 9">
    <name type="scientific">Rhizoctonia solani</name>
    <dbReference type="NCBI Taxonomy" id="456999"/>
    <lineage>
        <taxon>Eukaryota</taxon>
        <taxon>Fungi</taxon>
        <taxon>Dikarya</taxon>
        <taxon>Basidiomycota</taxon>
        <taxon>Agaricomycotina</taxon>
        <taxon>Agaricomycetes</taxon>
        <taxon>Cantharellales</taxon>
        <taxon>Ceratobasidiaceae</taxon>
        <taxon>Rhizoctonia</taxon>
    </lineage>
</organism>
<evidence type="ECO:0000256" key="7">
    <source>
        <dbReference type="SAM" id="Phobius"/>
    </source>
</evidence>
<evidence type="ECO:0000256" key="1">
    <source>
        <dbReference type="ARBA" id="ARBA00004141"/>
    </source>
</evidence>
<keyword evidence="4 7" id="KW-1133">Transmembrane helix</keyword>
<comment type="subcellular location">
    <subcellularLocation>
        <location evidence="1">Membrane</location>
        <topology evidence="1">Multi-pass membrane protein</topology>
    </subcellularLocation>
</comment>
<evidence type="ECO:0000256" key="3">
    <source>
        <dbReference type="ARBA" id="ARBA00022692"/>
    </source>
</evidence>
<evidence type="ECO:0000256" key="5">
    <source>
        <dbReference type="ARBA" id="ARBA00023136"/>
    </source>
</evidence>
<feature type="transmembrane region" description="Helical" evidence="7">
    <location>
        <begin position="430"/>
        <end position="454"/>
    </location>
</feature>
<feature type="transmembrane region" description="Helical" evidence="7">
    <location>
        <begin position="403"/>
        <end position="424"/>
    </location>
</feature>
<feature type="transmembrane region" description="Helical" evidence="7">
    <location>
        <begin position="87"/>
        <end position="108"/>
    </location>
</feature>
<sequence>MSNSPKREDASSVSDEKADFKGPIVDTPVPDVAGLSYASEGGQASDAALVLRTDLWIMPMMFILNFGAARMDTLGVAMMGFPNTDYWVSVLVFFIGYIIFQLPAALLVRRYHPRFFLFVIVFFWGIDGGIAVAFLKNWQQLAVVRAILGGLESGFLSVCTLLITCWYTRFELGLRMTIFYQGVTVNQAVAPILAYLVALMDGIAGLKGWQWIFIVFGIIIIIIACISLVFVQDFPERATFLNEDDRKRVLDRLEEDRNDHIACDAHVWEKIVYHFRCWMIWALGLAYGCANVSVTALPTVGVAHLASLGYTPAGSSALAIAPWVIGAMVAIAASWHSDRTRMRSPYILLGAVLCIVGFGCMVSENVGASVFGTFLAIAGSATQLPLIMVMLQNNVRGTCKRAVAGATTLGFGAIGYMASASLFTSSSAPLYRQGCIASIAMQAGLFVIVTVVAWRFRALNAQLDAEAPGSPESSERKGVHTVSWRYTL</sequence>
<feature type="transmembrane region" description="Helical" evidence="7">
    <location>
        <begin position="178"/>
        <end position="197"/>
    </location>
</feature>
<dbReference type="InterPro" id="IPR036259">
    <property type="entry name" value="MFS_trans_sf"/>
</dbReference>
<protein>
    <submittedName>
        <fullName evidence="8">Uncharacterized protein</fullName>
    </submittedName>
</protein>
<dbReference type="GO" id="GO:0016020">
    <property type="term" value="C:membrane"/>
    <property type="evidence" value="ECO:0007669"/>
    <property type="project" value="UniProtKB-SubCell"/>
</dbReference>
<feature type="transmembrane region" description="Helical" evidence="7">
    <location>
        <begin position="347"/>
        <end position="364"/>
    </location>
</feature>
<evidence type="ECO:0000256" key="6">
    <source>
        <dbReference type="SAM" id="MobiDB-lite"/>
    </source>
</evidence>
<dbReference type="Proteomes" id="UP000663846">
    <property type="component" value="Unassembled WGS sequence"/>
</dbReference>
<dbReference type="EMBL" id="CAJMWS010000059">
    <property type="protein sequence ID" value="CAE6352368.1"/>
    <property type="molecule type" value="Genomic_DNA"/>
</dbReference>
<evidence type="ECO:0000256" key="4">
    <source>
        <dbReference type="ARBA" id="ARBA00022989"/>
    </source>
</evidence>
<gene>
    <name evidence="8" type="ORF">RDB_LOCUS12037</name>
</gene>
<dbReference type="SUPFAM" id="SSF103473">
    <property type="entry name" value="MFS general substrate transporter"/>
    <property type="match status" value="1"/>
</dbReference>
<evidence type="ECO:0000313" key="9">
    <source>
        <dbReference type="Proteomes" id="UP000663846"/>
    </source>
</evidence>
<accession>A0A8H2WBV2</accession>
<dbReference type="Gene3D" id="1.20.1250.20">
    <property type="entry name" value="MFS general substrate transporter like domains"/>
    <property type="match status" value="2"/>
</dbReference>
<feature type="transmembrane region" description="Helical" evidence="7">
    <location>
        <begin position="317"/>
        <end position="335"/>
    </location>
</feature>
<feature type="transmembrane region" description="Helical" evidence="7">
    <location>
        <begin position="370"/>
        <end position="391"/>
    </location>
</feature>
<reference evidence="8" key="1">
    <citation type="submission" date="2021-01" db="EMBL/GenBank/DDBJ databases">
        <authorList>
            <person name="Kaushik A."/>
        </authorList>
    </citation>
    <scope>NUCLEOTIDE SEQUENCE</scope>
    <source>
        <strain evidence="8">AG1-1C</strain>
    </source>
</reference>
<dbReference type="AlphaFoldDB" id="A0A8H2WBV2"/>
<feature type="region of interest" description="Disordered" evidence="6">
    <location>
        <begin position="1"/>
        <end position="22"/>
    </location>
</feature>
<feature type="transmembrane region" description="Helical" evidence="7">
    <location>
        <begin position="115"/>
        <end position="135"/>
    </location>
</feature>
<feature type="compositionally biased region" description="Basic and acidic residues" evidence="6">
    <location>
        <begin position="1"/>
        <end position="20"/>
    </location>
</feature>
<keyword evidence="2" id="KW-0813">Transport</keyword>
<keyword evidence="3 7" id="KW-0812">Transmembrane</keyword>
<evidence type="ECO:0000256" key="2">
    <source>
        <dbReference type="ARBA" id="ARBA00022448"/>
    </source>
</evidence>
<feature type="transmembrane region" description="Helical" evidence="7">
    <location>
        <begin position="209"/>
        <end position="231"/>
    </location>
</feature>
<dbReference type="GO" id="GO:0022857">
    <property type="term" value="F:transmembrane transporter activity"/>
    <property type="evidence" value="ECO:0007669"/>
    <property type="project" value="InterPro"/>
</dbReference>